<protein>
    <submittedName>
        <fullName evidence="1">Winged helix-turn-helix transcriptional regulator</fullName>
    </submittedName>
</protein>
<name>A0ABV8ERZ7_9BACT</name>
<proteinExistence type="predicted"/>
<evidence type="ECO:0000313" key="2">
    <source>
        <dbReference type="Proteomes" id="UP001595766"/>
    </source>
</evidence>
<accession>A0ABV8ERZ7</accession>
<evidence type="ECO:0000313" key="1">
    <source>
        <dbReference type="EMBL" id="MFC3978364.1"/>
    </source>
</evidence>
<reference evidence="2" key="1">
    <citation type="journal article" date="2019" name="Int. J. Syst. Evol. Microbiol.">
        <title>The Global Catalogue of Microorganisms (GCM) 10K type strain sequencing project: providing services to taxonomists for standard genome sequencing and annotation.</title>
        <authorList>
            <consortium name="The Broad Institute Genomics Platform"/>
            <consortium name="The Broad Institute Genome Sequencing Center for Infectious Disease"/>
            <person name="Wu L."/>
            <person name="Ma J."/>
        </authorList>
    </citation>
    <scope>NUCLEOTIDE SEQUENCE [LARGE SCALE GENOMIC DNA]</scope>
    <source>
        <strain evidence="2">CECT 8551</strain>
    </source>
</reference>
<dbReference type="InterPro" id="IPR036388">
    <property type="entry name" value="WH-like_DNA-bd_sf"/>
</dbReference>
<dbReference type="SUPFAM" id="SSF46785">
    <property type="entry name" value="Winged helix' DNA-binding domain"/>
    <property type="match status" value="1"/>
</dbReference>
<comment type="caution">
    <text evidence="1">The sequence shown here is derived from an EMBL/GenBank/DDBJ whole genome shotgun (WGS) entry which is preliminary data.</text>
</comment>
<dbReference type="Proteomes" id="UP001595766">
    <property type="component" value="Unassembled WGS sequence"/>
</dbReference>
<keyword evidence="2" id="KW-1185">Reference proteome</keyword>
<sequence>MKSNHGHFKIQSNWISYNDTQKKILQHLFYHNQATISELVEVTGINDKTVRLYLNQFIDNEKVIDRLSDKQRDKNAKYAFKKL</sequence>
<dbReference type="EMBL" id="JBHSAV010000094">
    <property type="protein sequence ID" value="MFC3978364.1"/>
    <property type="molecule type" value="Genomic_DNA"/>
</dbReference>
<dbReference type="RefSeq" id="WP_376856857.1">
    <property type="nucleotide sequence ID" value="NZ_JBHSAV010000094.1"/>
</dbReference>
<organism evidence="1 2">
    <name type="scientific">Belliella kenyensis</name>
    <dbReference type="NCBI Taxonomy" id="1472724"/>
    <lineage>
        <taxon>Bacteria</taxon>
        <taxon>Pseudomonadati</taxon>
        <taxon>Bacteroidota</taxon>
        <taxon>Cytophagia</taxon>
        <taxon>Cytophagales</taxon>
        <taxon>Cyclobacteriaceae</taxon>
        <taxon>Belliella</taxon>
    </lineage>
</organism>
<dbReference type="InterPro" id="IPR036390">
    <property type="entry name" value="WH_DNA-bd_sf"/>
</dbReference>
<dbReference type="Pfam" id="PF13412">
    <property type="entry name" value="HTH_24"/>
    <property type="match status" value="1"/>
</dbReference>
<gene>
    <name evidence="1" type="ORF">ACFOUP_18420</name>
</gene>
<dbReference type="Gene3D" id="1.10.10.10">
    <property type="entry name" value="Winged helix-like DNA-binding domain superfamily/Winged helix DNA-binding domain"/>
    <property type="match status" value="1"/>
</dbReference>